<organism evidence="2">
    <name type="scientific">Blackfly microvirus SF02</name>
    <dbReference type="NCBI Taxonomy" id="2576452"/>
    <lineage>
        <taxon>Viruses</taxon>
        <taxon>Monodnaviria</taxon>
        <taxon>Sangervirae</taxon>
        <taxon>Phixviricota</taxon>
        <taxon>Malgrandaviricetes</taxon>
        <taxon>Petitvirales</taxon>
        <taxon>Microviridae</taxon>
        <taxon>Microvirus</taxon>
    </lineage>
</organism>
<feature type="region of interest" description="Disordered" evidence="1">
    <location>
        <begin position="39"/>
        <end position="61"/>
    </location>
</feature>
<accession>A0A4P8PPV7</accession>
<feature type="region of interest" description="Disordered" evidence="1">
    <location>
        <begin position="1"/>
        <end position="20"/>
    </location>
</feature>
<dbReference type="EMBL" id="MK249183">
    <property type="protein sequence ID" value="QCQ84880.1"/>
    <property type="molecule type" value="Genomic_DNA"/>
</dbReference>
<dbReference type="Pfam" id="PF09675">
    <property type="entry name" value="Chlamy_scaf"/>
    <property type="match status" value="1"/>
</dbReference>
<reference evidence="2" key="1">
    <citation type="submission" date="2018-12" db="EMBL/GenBank/DDBJ databases">
        <title>Singled stranded DNA viruses identified in blackflies (Austrosimulium ungulatum) sampled in New Zealand.</title>
        <authorList>
            <person name="Kraberger S."/>
            <person name="Fontenele R.S."/>
            <person name="Schmidlin K."/>
            <person name="Walters M."/>
            <person name="Varsani A."/>
        </authorList>
    </citation>
    <scope>NUCLEOTIDE SEQUENCE [LARGE SCALE GENOMIC DNA]</scope>
    <source>
        <strain evidence="2">115</strain>
    </source>
</reference>
<evidence type="ECO:0000256" key="1">
    <source>
        <dbReference type="SAM" id="MobiDB-lite"/>
    </source>
</evidence>
<proteinExistence type="predicted"/>
<dbReference type="Proteomes" id="UP000322155">
    <property type="component" value="Segment"/>
</dbReference>
<name>A0A4P8PPV7_9VIRU</name>
<protein>
    <submittedName>
        <fullName evidence="2">Internal scaffolding protein</fullName>
    </submittedName>
</protein>
<feature type="compositionally biased region" description="Polar residues" evidence="1">
    <location>
        <begin position="46"/>
        <end position="60"/>
    </location>
</feature>
<evidence type="ECO:0000313" key="2">
    <source>
        <dbReference type="EMBL" id="QCQ84880.1"/>
    </source>
</evidence>
<sequence>MAQSTIKAPAKSSTNPKLTQEVNMEDLWTYSEDRLQRWRKAPDGSPSPTIVESVPQGESMTRQEFKDDCDVNVILERITKTGQMPTFQSKTGTYGDFTEVGDYQSAIDTVMKADKMFNEIPASLRLKFENDPQKLITYLDDPNNIEESINLGLRNPPNQPDPILTELKTLNQTLSTPKT</sequence>
<dbReference type="InterPro" id="IPR014131">
    <property type="entry name" value="Chlamydia_phage_Vp3"/>
</dbReference>